<evidence type="ECO:0000313" key="1">
    <source>
        <dbReference type="Proteomes" id="UP000504606"/>
    </source>
</evidence>
<evidence type="ECO:0000313" key="2">
    <source>
        <dbReference type="RefSeq" id="XP_052131127.1"/>
    </source>
</evidence>
<dbReference type="GeneID" id="127751515"/>
<accession>A0A9C6XUB1</accession>
<organism evidence="1 2">
    <name type="scientific">Frankliniella occidentalis</name>
    <name type="common">Western flower thrips</name>
    <name type="synonym">Euthrips occidentalis</name>
    <dbReference type="NCBI Taxonomy" id="133901"/>
    <lineage>
        <taxon>Eukaryota</taxon>
        <taxon>Metazoa</taxon>
        <taxon>Ecdysozoa</taxon>
        <taxon>Arthropoda</taxon>
        <taxon>Hexapoda</taxon>
        <taxon>Insecta</taxon>
        <taxon>Pterygota</taxon>
        <taxon>Neoptera</taxon>
        <taxon>Paraneoptera</taxon>
        <taxon>Thysanoptera</taxon>
        <taxon>Terebrantia</taxon>
        <taxon>Thripoidea</taxon>
        <taxon>Thripidae</taxon>
        <taxon>Frankliniella</taxon>
    </lineage>
</organism>
<reference evidence="2" key="1">
    <citation type="submission" date="2025-08" db="UniProtKB">
        <authorList>
            <consortium name="RefSeq"/>
        </authorList>
    </citation>
    <scope>IDENTIFICATION</scope>
    <source>
        <tissue evidence="2">Whole organism</tissue>
    </source>
</reference>
<keyword evidence="1" id="KW-1185">Reference proteome</keyword>
<proteinExistence type="predicted"/>
<dbReference type="RefSeq" id="XP_052131127.1">
    <property type="nucleotide sequence ID" value="XM_052275167.1"/>
</dbReference>
<sequence length="181" mass="20454">MEEVLKMSGLKRLNVKCAWNADHPDLPLQLEELTVYHMSENQLRCVERMPRLCSLFVLHYCGPNLTFPPSQHGRLLWLHVAINADHKPTMLSLIRAHASSLQELRVRCSLSPDDQHFYFPDLAQELADCGLLVLRRLVLVRPPNDACTGQSAGCVLQRRTIRGVFPSSVDVVCKSCHTPGF</sequence>
<dbReference type="KEGG" id="foc:127751515"/>
<gene>
    <name evidence="2" type="primary">LOC127751515</name>
</gene>
<dbReference type="OrthoDB" id="10599738at2759"/>
<dbReference type="AlphaFoldDB" id="A0A9C6XUB1"/>
<protein>
    <submittedName>
        <fullName evidence="2">Uncharacterized protein LOC127751515</fullName>
    </submittedName>
</protein>
<name>A0A9C6XUB1_FRAOC</name>
<dbReference type="Proteomes" id="UP000504606">
    <property type="component" value="Unplaced"/>
</dbReference>